<protein>
    <submittedName>
        <fullName evidence="9">Cytochrome c oxidase subunit 3</fullName>
    </submittedName>
</protein>
<dbReference type="GO" id="GO:0004129">
    <property type="term" value="F:cytochrome-c oxidase activity"/>
    <property type="evidence" value="ECO:0007669"/>
    <property type="project" value="InterPro"/>
</dbReference>
<keyword evidence="5 7" id="KW-0472">Membrane</keyword>
<evidence type="ECO:0000256" key="1">
    <source>
        <dbReference type="ARBA" id="ARBA00004141"/>
    </source>
</evidence>
<organism evidence="9 10">
    <name type="scientific">Rhizobium setariae</name>
    <dbReference type="NCBI Taxonomy" id="2801340"/>
    <lineage>
        <taxon>Bacteria</taxon>
        <taxon>Pseudomonadati</taxon>
        <taxon>Pseudomonadota</taxon>
        <taxon>Alphaproteobacteria</taxon>
        <taxon>Hyphomicrobiales</taxon>
        <taxon>Rhizobiaceae</taxon>
        <taxon>Rhizobium/Agrobacterium group</taxon>
        <taxon>Rhizobium</taxon>
    </lineage>
</organism>
<feature type="domain" description="Heme-copper oxidase subunit III family profile" evidence="8">
    <location>
        <begin position="19"/>
        <end position="181"/>
    </location>
</feature>
<evidence type="ECO:0000259" key="8">
    <source>
        <dbReference type="PROSITE" id="PS50253"/>
    </source>
</evidence>
<dbReference type="Proteomes" id="UP000633219">
    <property type="component" value="Unassembled WGS sequence"/>
</dbReference>
<dbReference type="PROSITE" id="PS50253">
    <property type="entry name" value="COX3"/>
    <property type="match status" value="1"/>
</dbReference>
<comment type="similarity">
    <text evidence="2 6">Belongs to the cytochrome c oxidase subunit 3 family.</text>
</comment>
<feature type="transmembrane region" description="Helical" evidence="7">
    <location>
        <begin position="17"/>
        <end position="39"/>
    </location>
</feature>
<dbReference type="Gene3D" id="1.20.120.80">
    <property type="entry name" value="Cytochrome c oxidase, subunit III, four-helix bundle"/>
    <property type="match status" value="1"/>
</dbReference>
<accession>A0A936YQ14</accession>
<dbReference type="RefSeq" id="WP_201660201.1">
    <property type="nucleotide sequence ID" value="NZ_JAEQNC010000008.1"/>
</dbReference>
<reference evidence="9" key="1">
    <citation type="submission" date="2021-01" db="EMBL/GenBank/DDBJ databases">
        <title>Rhizobium sp. strain KVB221 16S ribosomal RNA gene Genome sequencing and assembly.</title>
        <authorList>
            <person name="Kang M."/>
        </authorList>
    </citation>
    <scope>NUCLEOTIDE SEQUENCE</scope>
    <source>
        <strain evidence="9">KVB221</strain>
    </source>
</reference>
<name>A0A936YQ14_9HYPH</name>
<proteinExistence type="inferred from homology"/>
<comment type="caution">
    <text evidence="9">The sequence shown here is derived from an EMBL/GenBank/DDBJ whole genome shotgun (WGS) entry which is preliminary data.</text>
</comment>
<feature type="transmembrane region" description="Helical" evidence="7">
    <location>
        <begin position="126"/>
        <end position="149"/>
    </location>
</feature>
<dbReference type="EMBL" id="JAEQNC010000008">
    <property type="protein sequence ID" value="MBL0373563.1"/>
    <property type="molecule type" value="Genomic_DNA"/>
</dbReference>
<evidence type="ECO:0000256" key="6">
    <source>
        <dbReference type="RuleBase" id="RU003376"/>
    </source>
</evidence>
<keyword evidence="3 6" id="KW-0812">Transmembrane</keyword>
<evidence type="ECO:0000256" key="5">
    <source>
        <dbReference type="ARBA" id="ARBA00023136"/>
    </source>
</evidence>
<sequence length="181" mass="19967">MAVITGEGEARGESGDLILWILVWSELAAFGILIAGFMVMSFLHPESFSIAKLHLDGRLASLNTIVLIASGWLAAEAARAVSEKKRRIALIASATLGFVFAAVKLIEYQGELRFMGDATFNAFFELYFLITGFHLAHVVFLALVMLLVARRPERSNVTLVTTVWHVVDIVWLVIFPVVYLG</sequence>
<evidence type="ECO:0000256" key="7">
    <source>
        <dbReference type="SAM" id="Phobius"/>
    </source>
</evidence>
<dbReference type="GO" id="GO:0005886">
    <property type="term" value="C:plasma membrane"/>
    <property type="evidence" value="ECO:0007669"/>
    <property type="project" value="UniProtKB-SubCell"/>
</dbReference>
<dbReference type="SUPFAM" id="SSF81452">
    <property type="entry name" value="Cytochrome c oxidase subunit III-like"/>
    <property type="match status" value="1"/>
</dbReference>
<keyword evidence="10" id="KW-1185">Reference proteome</keyword>
<dbReference type="InterPro" id="IPR024791">
    <property type="entry name" value="Cyt_c/ubiquinol_Oxase_su3"/>
</dbReference>
<dbReference type="InterPro" id="IPR035973">
    <property type="entry name" value="Cyt_c_oxidase_su3-like_sf"/>
</dbReference>
<evidence type="ECO:0000313" key="9">
    <source>
        <dbReference type="EMBL" id="MBL0373563.1"/>
    </source>
</evidence>
<feature type="transmembrane region" description="Helical" evidence="7">
    <location>
        <begin position="59"/>
        <end position="75"/>
    </location>
</feature>
<dbReference type="GO" id="GO:0019646">
    <property type="term" value="P:aerobic electron transport chain"/>
    <property type="evidence" value="ECO:0007669"/>
    <property type="project" value="InterPro"/>
</dbReference>
<dbReference type="InterPro" id="IPR013833">
    <property type="entry name" value="Cyt_c_oxidase_su3_a-hlx"/>
</dbReference>
<evidence type="ECO:0000256" key="3">
    <source>
        <dbReference type="ARBA" id="ARBA00022692"/>
    </source>
</evidence>
<feature type="transmembrane region" description="Helical" evidence="7">
    <location>
        <begin position="87"/>
        <end position="106"/>
    </location>
</feature>
<dbReference type="InterPro" id="IPR000298">
    <property type="entry name" value="Cyt_c_oxidase-like_su3"/>
</dbReference>
<feature type="transmembrane region" description="Helical" evidence="7">
    <location>
        <begin position="156"/>
        <end position="179"/>
    </location>
</feature>
<dbReference type="AlphaFoldDB" id="A0A936YQ14"/>
<dbReference type="Pfam" id="PF00510">
    <property type="entry name" value="COX3"/>
    <property type="match status" value="1"/>
</dbReference>
<evidence type="ECO:0000256" key="4">
    <source>
        <dbReference type="ARBA" id="ARBA00022989"/>
    </source>
</evidence>
<evidence type="ECO:0000313" key="10">
    <source>
        <dbReference type="Proteomes" id="UP000633219"/>
    </source>
</evidence>
<comment type="subcellular location">
    <subcellularLocation>
        <location evidence="6">Cell membrane</location>
        <topology evidence="6">Multi-pass membrane protein</topology>
    </subcellularLocation>
    <subcellularLocation>
        <location evidence="1">Membrane</location>
        <topology evidence="1">Multi-pass membrane protein</topology>
    </subcellularLocation>
</comment>
<dbReference type="PANTHER" id="PTHR11403">
    <property type="entry name" value="CYTOCHROME C OXIDASE SUBUNIT III"/>
    <property type="match status" value="1"/>
</dbReference>
<gene>
    <name evidence="9" type="ORF">JJB09_16170</name>
</gene>
<dbReference type="PANTHER" id="PTHR11403:SF6">
    <property type="entry name" value="NITRIC OXIDE REDUCTASE SUBUNIT E"/>
    <property type="match status" value="1"/>
</dbReference>
<evidence type="ECO:0000256" key="2">
    <source>
        <dbReference type="ARBA" id="ARBA00010581"/>
    </source>
</evidence>
<keyword evidence="4 7" id="KW-1133">Transmembrane helix</keyword>